<evidence type="ECO:0000256" key="1">
    <source>
        <dbReference type="SAM" id="MobiDB-lite"/>
    </source>
</evidence>
<evidence type="ECO:0000313" key="3">
    <source>
        <dbReference type="Proteomes" id="UP000693946"/>
    </source>
</evidence>
<gene>
    <name evidence="2" type="ORF">JOB18_001929</name>
</gene>
<proteinExistence type="predicted"/>
<name>A0AAV6PP36_SOLSE</name>
<dbReference type="EMBL" id="JAGKHQ010000021">
    <property type="protein sequence ID" value="KAG7474075.1"/>
    <property type="molecule type" value="Genomic_DNA"/>
</dbReference>
<feature type="compositionally biased region" description="Polar residues" evidence="1">
    <location>
        <begin position="9"/>
        <end position="22"/>
    </location>
</feature>
<reference evidence="2 3" key="1">
    <citation type="journal article" date="2021" name="Sci. Rep.">
        <title>Chromosome anchoring in Senegalese sole (Solea senegalensis) reveals sex-associated markers and genome rearrangements in flatfish.</title>
        <authorList>
            <person name="Guerrero-Cozar I."/>
            <person name="Gomez-Garrido J."/>
            <person name="Berbel C."/>
            <person name="Martinez-Blanch J.F."/>
            <person name="Alioto T."/>
            <person name="Claros M.G."/>
            <person name="Gagnaire P.A."/>
            <person name="Manchado M."/>
        </authorList>
    </citation>
    <scope>NUCLEOTIDE SEQUENCE [LARGE SCALE GENOMIC DNA]</scope>
    <source>
        <strain evidence="2">Sse05_10M</strain>
    </source>
</reference>
<dbReference type="Proteomes" id="UP000693946">
    <property type="component" value="Linkage Group LG9"/>
</dbReference>
<dbReference type="AlphaFoldDB" id="A0AAV6PP36"/>
<sequence length="78" mass="9018">MVGQVMLSRRQQSKNPNTSTGEFSGKMLRCKEVCEIEENLDCQFHYFSEYDSTDLLMNAPVDLLQHSPLCLLMYLLLN</sequence>
<organism evidence="2 3">
    <name type="scientific">Solea senegalensis</name>
    <name type="common">Senegalese sole</name>
    <dbReference type="NCBI Taxonomy" id="28829"/>
    <lineage>
        <taxon>Eukaryota</taxon>
        <taxon>Metazoa</taxon>
        <taxon>Chordata</taxon>
        <taxon>Craniata</taxon>
        <taxon>Vertebrata</taxon>
        <taxon>Euteleostomi</taxon>
        <taxon>Actinopterygii</taxon>
        <taxon>Neopterygii</taxon>
        <taxon>Teleostei</taxon>
        <taxon>Neoteleostei</taxon>
        <taxon>Acanthomorphata</taxon>
        <taxon>Carangaria</taxon>
        <taxon>Pleuronectiformes</taxon>
        <taxon>Pleuronectoidei</taxon>
        <taxon>Soleidae</taxon>
        <taxon>Solea</taxon>
    </lineage>
</organism>
<comment type="caution">
    <text evidence="2">The sequence shown here is derived from an EMBL/GenBank/DDBJ whole genome shotgun (WGS) entry which is preliminary data.</text>
</comment>
<protein>
    <submittedName>
        <fullName evidence="2">Uncharacterized protein</fullName>
    </submittedName>
</protein>
<feature type="region of interest" description="Disordered" evidence="1">
    <location>
        <begin position="1"/>
        <end position="23"/>
    </location>
</feature>
<accession>A0AAV6PP36</accession>
<evidence type="ECO:0000313" key="2">
    <source>
        <dbReference type="EMBL" id="KAG7474075.1"/>
    </source>
</evidence>
<keyword evidence="3" id="KW-1185">Reference proteome</keyword>